<proteinExistence type="predicted"/>
<reference evidence="1" key="1">
    <citation type="submission" date="2018-10" db="EMBL/GenBank/DDBJ databases">
        <title>Hidden diversity of soil giant viruses.</title>
        <authorList>
            <person name="Schulz F."/>
            <person name="Alteio L."/>
            <person name="Goudeau D."/>
            <person name="Ryan E.M."/>
            <person name="Malmstrom R.R."/>
            <person name="Blanchard J."/>
            <person name="Woyke T."/>
        </authorList>
    </citation>
    <scope>NUCLEOTIDE SEQUENCE</scope>
    <source>
        <strain evidence="1">HAV1</strain>
    </source>
</reference>
<protein>
    <submittedName>
        <fullName evidence="1">Uncharacterized protein</fullName>
    </submittedName>
</protein>
<accession>A0A3G5A843</accession>
<name>A0A3G5A843_9VIRU</name>
<sequence>MTPKFLFNNRDLLFSVSDYLSPVDMYSLNEVFPSKYSSKYCKRNIIRGMNNSLRGVFGENLGAFKEALKACGGVVSGSFILQSILGEKWIGSDLDIFSPKNNDINRFLLTCYGVAGDDRFFARGYDHLLSEMLRIRDCYINSGAQLVQEIQIKKQAGELFPYVLEHFDLDICKSVYGIREDGTEYMNINKVDAIMNKTVTFDFKGDISKALSRCDKYRKRGFRFDIPVGMFEKVREMVKDQYDMLDVERGVDYAGYTVYKYFFCDAFAMIEDNMVQPCEENCLVRLLDPNGTHIHVLDRWRIRKSHKKLILICKKN</sequence>
<evidence type="ECO:0000313" key="1">
    <source>
        <dbReference type="EMBL" id="AYV81549.1"/>
    </source>
</evidence>
<gene>
    <name evidence="1" type="ORF">Harvfovirus40_12</name>
</gene>
<dbReference type="EMBL" id="MK072282">
    <property type="protein sequence ID" value="AYV81549.1"/>
    <property type="molecule type" value="Genomic_DNA"/>
</dbReference>
<organism evidence="1">
    <name type="scientific">Harvfovirus sp</name>
    <dbReference type="NCBI Taxonomy" id="2487768"/>
    <lineage>
        <taxon>Viruses</taxon>
        <taxon>Varidnaviria</taxon>
        <taxon>Bamfordvirae</taxon>
        <taxon>Nucleocytoviricota</taxon>
        <taxon>Megaviricetes</taxon>
        <taxon>Imitervirales</taxon>
        <taxon>Mimiviridae</taxon>
        <taxon>Klosneuvirinae</taxon>
    </lineage>
</organism>